<comment type="similarity">
    <text evidence="1 5">Belongs to the ATP-dependent AMP-binding enzyme family.</text>
</comment>
<evidence type="ECO:0000259" key="7">
    <source>
        <dbReference type="Pfam" id="PF00501"/>
    </source>
</evidence>
<evidence type="ECO:0000313" key="10">
    <source>
        <dbReference type="EMBL" id="PFH36760.1"/>
    </source>
</evidence>
<keyword evidence="11" id="KW-1185">Reference proteome</keyword>
<dbReference type="Pfam" id="PF00501">
    <property type="entry name" value="AMP-binding"/>
    <property type="match status" value="1"/>
</dbReference>
<evidence type="ECO:0000313" key="11">
    <source>
        <dbReference type="Proteomes" id="UP000224006"/>
    </source>
</evidence>
<dbReference type="EMBL" id="NWUJ01000003">
    <property type="protein sequence ID" value="PFH36760.1"/>
    <property type="molecule type" value="Genomic_DNA"/>
</dbReference>
<dbReference type="STRING" id="94643.A0A2A9MMG6"/>
<evidence type="ECO:0000256" key="6">
    <source>
        <dbReference type="SAM" id="MobiDB-lite"/>
    </source>
</evidence>
<dbReference type="GO" id="GO:0016208">
    <property type="term" value="F:AMP binding"/>
    <property type="evidence" value="ECO:0007669"/>
    <property type="project" value="InterPro"/>
</dbReference>
<dbReference type="Pfam" id="PF13193">
    <property type="entry name" value="AMP-binding_C"/>
    <property type="match status" value="1"/>
</dbReference>
<sequence>MEERRAEDLGAATLGERALDCDDDRQESPSTSPPVEVAEEAASDVAKISSSLPVNEKYRIPRQNRTRCRIHDQETYEHMYWRSLHDADSFWREQATEMLRWTSPFTKVFHGRMEDGNVSWFLNGKLNVCDNCVDRWAEKFPNRVALICEGDDPDQSRTVTYRKLLRKVCQFANMLKRLGVRKGDVVSIYLPMGPEIVYAMLACARIGAIHSVIFAGFAASSLAERIQDANSRLVITADQSSRGGKTIFLKDITDEALESCPQVQNLVVFRCKGQPLKNWVEGRDIWGNDLMPQMQPYCPLEVMDSEDPLFILYTSGSTGKPKGLCHSTAGYLLYAALTHKCVFDYHPGDIFACVADCGWITGHSYVVYGPLCNGATTLLFQSIPTYPDPGRYWQMIEKWKASQFYTAPTALRALMRYGDSWPAKYDLSSLRVLGSVGEPINPEAWRWYASVIGQNRCSVVDTYWQTETGGHVLTPIPGATVTKPGSAALPFFGIEPAVLDPVTGEEKKGNNVCGVLCIRRPWPGVARTVHGAHIRMMSTYYWPYKGCFFTGDGVFRDADGYYWITGRVDDTLNVSGHRLTTAEIEHALVQHEDVAEAAVVGVPHEVKGSGIFCFTVLKESVPERPQLEDELKRVVRKHIGPIATPDYIVIAKDLPKTKSGKIMRRLLRKIAALETDEFGDTSTLVNPACLHVLIEDAKRVRAGPAPAKNADDSQAVKA</sequence>
<dbReference type="NCBIfam" id="NF001208">
    <property type="entry name" value="PRK00174.1"/>
    <property type="match status" value="1"/>
</dbReference>
<feature type="domain" description="AMP-dependent synthetase/ligase" evidence="7">
    <location>
        <begin position="134"/>
        <end position="525"/>
    </location>
</feature>
<dbReference type="GO" id="GO:0005524">
    <property type="term" value="F:ATP binding"/>
    <property type="evidence" value="ECO:0007669"/>
    <property type="project" value="UniProtKB-UniRule"/>
</dbReference>
<dbReference type="PANTHER" id="PTHR24095">
    <property type="entry name" value="ACETYL-COENZYME A SYNTHETASE"/>
    <property type="match status" value="1"/>
</dbReference>
<dbReference type="Gene3D" id="3.30.300.30">
    <property type="match status" value="1"/>
</dbReference>
<dbReference type="FunFam" id="3.40.50.12780:FF:000001">
    <property type="entry name" value="Acetyl-coenzyme A synthetase"/>
    <property type="match status" value="1"/>
</dbReference>
<comment type="catalytic activity">
    <reaction evidence="5">
        <text>acetate + ATP + CoA = acetyl-CoA + AMP + diphosphate</text>
        <dbReference type="Rhea" id="RHEA:23176"/>
        <dbReference type="ChEBI" id="CHEBI:30089"/>
        <dbReference type="ChEBI" id="CHEBI:30616"/>
        <dbReference type="ChEBI" id="CHEBI:33019"/>
        <dbReference type="ChEBI" id="CHEBI:57287"/>
        <dbReference type="ChEBI" id="CHEBI:57288"/>
        <dbReference type="ChEBI" id="CHEBI:456215"/>
        <dbReference type="EC" id="6.2.1.1"/>
    </reaction>
</comment>
<dbReference type="GeneID" id="40309882"/>
<dbReference type="AlphaFoldDB" id="A0A2A9MMG6"/>
<evidence type="ECO:0000256" key="5">
    <source>
        <dbReference type="RuleBase" id="RU361147"/>
    </source>
</evidence>
<evidence type="ECO:0000259" key="8">
    <source>
        <dbReference type="Pfam" id="PF13193"/>
    </source>
</evidence>
<dbReference type="InterPro" id="IPR045851">
    <property type="entry name" value="AMP-bd_C_sf"/>
</dbReference>
<dbReference type="Pfam" id="PF16177">
    <property type="entry name" value="ACAS_N"/>
    <property type="match status" value="1"/>
</dbReference>
<feature type="region of interest" description="Disordered" evidence="6">
    <location>
        <begin position="1"/>
        <end position="41"/>
    </location>
</feature>
<dbReference type="InterPro" id="IPR025110">
    <property type="entry name" value="AMP-bd_C"/>
</dbReference>
<dbReference type="SUPFAM" id="SSF56801">
    <property type="entry name" value="Acetyl-CoA synthetase-like"/>
    <property type="match status" value="1"/>
</dbReference>
<evidence type="ECO:0000256" key="4">
    <source>
        <dbReference type="ARBA" id="ARBA00022840"/>
    </source>
</evidence>
<dbReference type="InterPro" id="IPR020845">
    <property type="entry name" value="AMP-binding_CS"/>
</dbReference>
<dbReference type="PANTHER" id="PTHR24095:SF14">
    <property type="entry name" value="ACETYL-COENZYME A SYNTHETASE 1"/>
    <property type="match status" value="1"/>
</dbReference>
<dbReference type="EC" id="6.2.1.1" evidence="5"/>
<dbReference type="Proteomes" id="UP000224006">
    <property type="component" value="Chromosome III"/>
</dbReference>
<dbReference type="InterPro" id="IPR032387">
    <property type="entry name" value="ACAS_N"/>
</dbReference>
<dbReference type="OrthoDB" id="1706066at2759"/>
<proteinExistence type="inferred from homology"/>
<keyword evidence="2 5" id="KW-0436">Ligase</keyword>
<gene>
    <name evidence="10" type="ORF">BESB_049520</name>
</gene>
<dbReference type="NCBIfam" id="TIGR02188">
    <property type="entry name" value="Ac_CoA_lig_AcsA"/>
    <property type="match status" value="1"/>
</dbReference>
<accession>A0A2A9MMG6</accession>
<organism evidence="10 11">
    <name type="scientific">Besnoitia besnoiti</name>
    <name type="common">Apicomplexan protozoan</name>
    <dbReference type="NCBI Taxonomy" id="94643"/>
    <lineage>
        <taxon>Eukaryota</taxon>
        <taxon>Sar</taxon>
        <taxon>Alveolata</taxon>
        <taxon>Apicomplexa</taxon>
        <taxon>Conoidasida</taxon>
        <taxon>Coccidia</taxon>
        <taxon>Eucoccidiorida</taxon>
        <taxon>Eimeriorina</taxon>
        <taxon>Sarcocystidae</taxon>
        <taxon>Besnoitia</taxon>
    </lineage>
</organism>
<dbReference type="Gene3D" id="3.40.50.12780">
    <property type="entry name" value="N-terminal domain of ligase-like"/>
    <property type="match status" value="1"/>
</dbReference>
<evidence type="ECO:0000256" key="2">
    <source>
        <dbReference type="ARBA" id="ARBA00022598"/>
    </source>
</evidence>
<dbReference type="InterPro" id="IPR042099">
    <property type="entry name" value="ANL_N_sf"/>
</dbReference>
<feature type="domain" description="AMP-binding enzyme C-terminal" evidence="8">
    <location>
        <begin position="583"/>
        <end position="661"/>
    </location>
</feature>
<dbReference type="RefSeq" id="XP_029220769.1">
    <property type="nucleotide sequence ID" value="XM_029363403.1"/>
</dbReference>
<dbReference type="CDD" id="cd05966">
    <property type="entry name" value="ACS"/>
    <property type="match status" value="1"/>
</dbReference>
<reference evidence="10 11" key="1">
    <citation type="submission" date="2017-09" db="EMBL/GenBank/DDBJ databases">
        <title>Genome sequencing of Besnoitia besnoiti strain Bb-Ger1.</title>
        <authorList>
            <person name="Schares G."/>
            <person name="Venepally P."/>
            <person name="Lorenzi H.A."/>
        </authorList>
    </citation>
    <scope>NUCLEOTIDE SEQUENCE [LARGE SCALE GENOMIC DNA]</scope>
    <source>
        <strain evidence="10 11">Bb-Ger1</strain>
    </source>
</reference>
<dbReference type="VEuPathDB" id="ToxoDB:BESB_049520"/>
<evidence type="ECO:0000256" key="3">
    <source>
        <dbReference type="ARBA" id="ARBA00022741"/>
    </source>
</evidence>
<dbReference type="GO" id="GO:0019427">
    <property type="term" value="P:acetyl-CoA biosynthetic process from acetate"/>
    <property type="evidence" value="ECO:0007669"/>
    <property type="project" value="InterPro"/>
</dbReference>
<dbReference type="PROSITE" id="PS00455">
    <property type="entry name" value="AMP_BINDING"/>
    <property type="match status" value="1"/>
</dbReference>
<dbReference type="KEGG" id="bbes:BESB_049520"/>
<keyword evidence="4 5" id="KW-0067">ATP-binding</keyword>
<dbReference type="InterPro" id="IPR000873">
    <property type="entry name" value="AMP-dep_synth/lig_dom"/>
</dbReference>
<dbReference type="InterPro" id="IPR011904">
    <property type="entry name" value="Ac_CoA_lig"/>
</dbReference>
<keyword evidence="3 5" id="KW-0547">Nucleotide-binding</keyword>
<comment type="caution">
    <text evidence="10">The sequence shown here is derived from an EMBL/GenBank/DDBJ whole genome shotgun (WGS) entry which is preliminary data.</text>
</comment>
<feature type="domain" description="Acetyl-coenzyme A synthetase N-terminal" evidence="9">
    <location>
        <begin position="76"/>
        <end position="132"/>
    </location>
</feature>
<name>A0A2A9MMG6_BESBE</name>
<evidence type="ECO:0000256" key="1">
    <source>
        <dbReference type="ARBA" id="ARBA00006432"/>
    </source>
</evidence>
<evidence type="ECO:0000259" key="9">
    <source>
        <dbReference type="Pfam" id="PF16177"/>
    </source>
</evidence>
<dbReference type="GO" id="GO:0003987">
    <property type="term" value="F:acetate-CoA ligase activity"/>
    <property type="evidence" value="ECO:0007669"/>
    <property type="project" value="UniProtKB-UniRule"/>
</dbReference>
<protein>
    <recommendedName>
        <fullName evidence="5">Acetyl-coenzyme A synthetase</fullName>
        <ecNumber evidence="5">6.2.1.1</ecNumber>
    </recommendedName>
</protein>